<sequence>MVDVFALTPQRRCFYASSFMFTAQNLMHKPRVKSS</sequence>
<reference evidence="1" key="2">
    <citation type="journal article" date="2015" name="Data Brief">
        <title>Shoot transcriptome of the giant reed, Arundo donax.</title>
        <authorList>
            <person name="Barrero R.A."/>
            <person name="Guerrero F.D."/>
            <person name="Moolhuijzen P."/>
            <person name="Goolsby J.A."/>
            <person name="Tidwell J."/>
            <person name="Bellgard S.E."/>
            <person name="Bellgard M.I."/>
        </authorList>
    </citation>
    <scope>NUCLEOTIDE SEQUENCE</scope>
    <source>
        <tissue evidence="1">Shoot tissue taken approximately 20 cm above the soil surface</tissue>
    </source>
</reference>
<organism evidence="1">
    <name type="scientific">Arundo donax</name>
    <name type="common">Giant reed</name>
    <name type="synonym">Donax arundinaceus</name>
    <dbReference type="NCBI Taxonomy" id="35708"/>
    <lineage>
        <taxon>Eukaryota</taxon>
        <taxon>Viridiplantae</taxon>
        <taxon>Streptophyta</taxon>
        <taxon>Embryophyta</taxon>
        <taxon>Tracheophyta</taxon>
        <taxon>Spermatophyta</taxon>
        <taxon>Magnoliopsida</taxon>
        <taxon>Liliopsida</taxon>
        <taxon>Poales</taxon>
        <taxon>Poaceae</taxon>
        <taxon>PACMAD clade</taxon>
        <taxon>Arundinoideae</taxon>
        <taxon>Arundineae</taxon>
        <taxon>Arundo</taxon>
    </lineage>
</organism>
<dbReference type="AlphaFoldDB" id="A0A0A9EQ45"/>
<proteinExistence type="predicted"/>
<dbReference type="EMBL" id="GBRH01196807">
    <property type="protein sequence ID" value="JAE01089.1"/>
    <property type="molecule type" value="Transcribed_RNA"/>
</dbReference>
<evidence type="ECO:0000313" key="1">
    <source>
        <dbReference type="EMBL" id="JAE01089.1"/>
    </source>
</evidence>
<accession>A0A0A9EQ45</accession>
<name>A0A0A9EQ45_ARUDO</name>
<protein>
    <submittedName>
        <fullName evidence="1">Uncharacterized protein</fullName>
    </submittedName>
</protein>
<reference evidence="1" key="1">
    <citation type="submission" date="2014-09" db="EMBL/GenBank/DDBJ databases">
        <authorList>
            <person name="Magalhaes I.L.F."/>
            <person name="Oliveira U."/>
            <person name="Santos F.R."/>
            <person name="Vidigal T.H.D.A."/>
            <person name="Brescovit A.D."/>
            <person name="Santos A.J."/>
        </authorList>
    </citation>
    <scope>NUCLEOTIDE SEQUENCE</scope>
    <source>
        <tissue evidence="1">Shoot tissue taken approximately 20 cm above the soil surface</tissue>
    </source>
</reference>